<accession>A0AA46TIE5</accession>
<dbReference type="Pfam" id="PF20774">
    <property type="entry name" value="InhA-like_VEG"/>
    <property type="match status" value="1"/>
</dbReference>
<dbReference type="Proteomes" id="UP001164390">
    <property type="component" value="Chromosome"/>
</dbReference>
<dbReference type="SUPFAM" id="SSF55486">
    <property type="entry name" value="Metalloproteases ('zincins'), catalytic domain"/>
    <property type="match status" value="1"/>
</dbReference>
<keyword evidence="8" id="KW-0862">Zinc</keyword>
<dbReference type="AlphaFoldDB" id="A0AA46TIE5"/>
<keyword evidence="14" id="KW-1185">Reference proteome</keyword>
<dbReference type="RefSeq" id="WP_271634269.1">
    <property type="nucleotide sequence ID" value="NZ_CP094970.1"/>
</dbReference>
<keyword evidence="9" id="KW-0482">Metalloprotease</keyword>
<evidence type="ECO:0000256" key="6">
    <source>
        <dbReference type="ARBA" id="ARBA00022729"/>
    </source>
</evidence>
<evidence type="ECO:0000256" key="10">
    <source>
        <dbReference type="SAM" id="MobiDB-lite"/>
    </source>
</evidence>
<gene>
    <name evidence="13" type="ORF">L0C25_23480</name>
</gene>
<sequence length="808" mass="88667">MTAALGAGYGVTSATAGASPGPAPGAPAPSADADATSDDLPNPLADKRRELREQAITTLLNGHGEKRVEQRGPSTVMRVGSAKEAPAVDAQGDRTARKKSQAQYVELDRETTDRIFAVLVEFGDERHPEYPDKDLDPTTPGPTTFEGPARNAIPEPDRSEDNSTVWQPNYNRKHFKDIYFGEGAVPGAGKETESLKTYYERQSSGRYSVSGTVTNWVKVKYNEARYGRSNDPVADGEDGDDPAVCQDTNCGNVWNLVQDAVNAWVDDQEAKGRTPAQIKKQLATFDRWDRYDYDGDGDFNEPDGYLDHFQIVHAGGDQADGDPHQGEDAIWSHRWYTQTTPIGAGGPEGNPLGGSEIGDTGFWVGDYTMQPENGGVSVFTHEYGHDLDLPDLYDRFGGDNSVEFWSLMAQSRLGAKGDEGIGTRAGDLGAWEKLQLGWLDYEVVRPDQNRRMVLGPHEYNSRNAQGAVVVLPKKQKTTELVEPYAGEKTWWSGSGDSLANTITRDVTLPEGDATLSMQANWDIEDCGTTACDYAFVEVDDGSGWAAIPGSITKPEENNGIDGTSDGWVPATFDLSAYAGKDIGLRIRYQTDGAAGGMGFFADDMSLTAGGETLFESGAEGDDEGWTLDGWTAQGASFTQDYDNYYVASHRDYVSFDKYLKTGPYNFGFLDSRPDWVEHFPLQDGLLVSYWDTSQLDNDTSQHPGEGLILPVDANPRPRVRLDGEYWRSRVTGYDSPFSLEKSDSLTLHVDSRANHLRGLRAQPTFNDGKKFWYAATPDGGVKVPNNGVNIGVLWQRGNRMKVRVYERP</sequence>
<evidence type="ECO:0000256" key="5">
    <source>
        <dbReference type="ARBA" id="ARBA00022723"/>
    </source>
</evidence>
<dbReference type="NCBIfam" id="TIGR03296">
    <property type="entry name" value="M6dom_TIGR03296"/>
    <property type="match status" value="1"/>
</dbReference>
<dbReference type="GO" id="GO:0046872">
    <property type="term" value="F:metal ion binding"/>
    <property type="evidence" value="ECO:0007669"/>
    <property type="project" value="UniProtKB-KW"/>
</dbReference>
<comment type="cofactor">
    <cofactor evidence="1">
        <name>Zn(2+)</name>
        <dbReference type="ChEBI" id="CHEBI:29105"/>
    </cofactor>
</comment>
<evidence type="ECO:0000259" key="12">
    <source>
        <dbReference type="Pfam" id="PF20774"/>
    </source>
</evidence>
<dbReference type="GO" id="GO:0008237">
    <property type="term" value="F:metallopeptidase activity"/>
    <property type="evidence" value="ECO:0007669"/>
    <property type="project" value="UniProtKB-KW"/>
</dbReference>
<feature type="domain" description="Immune inhibitor A-like metallopeptidase VEG" evidence="12">
    <location>
        <begin position="639"/>
        <end position="799"/>
    </location>
</feature>
<dbReference type="Pfam" id="PF05547">
    <property type="entry name" value="Peptidase_M6"/>
    <property type="match status" value="1"/>
</dbReference>
<feature type="compositionally biased region" description="Basic and acidic residues" evidence="10">
    <location>
        <begin position="126"/>
        <end position="136"/>
    </location>
</feature>
<evidence type="ECO:0000256" key="7">
    <source>
        <dbReference type="ARBA" id="ARBA00022801"/>
    </source>
</evidence>
<dbReference type="PIRSF" id="PIRSF007519">
    <property type="entry name" value="Protease_InhA"/>
    <property type="match status" value="1"/>
</dbReference>
<evidence type="ECO:0000256" key="9">
    <source>
        <dbReference type="ARBA" id="ARBA00023049"/>
    </source>
</evidence>
<keyword evidence="7" id="KW-0378">Hydrolase</keyword>
<comment type="subcellular location">
    <subcellularLocation>
        <location evidence="2">Secreted</location>
    </subcellularLocation>
</comment>
<name>A0AA46TIE5_9ACTN</name>
<dbReference type="EMBL" id="CP094970">
    <property type="protein sequence ID" value="UYM05434.1"/>
    <property type="molecule type" value="Genomic_DNA"/>
</dbReference>
<evidence type="ECO:0000256" key="4">
    <source>
        <dbReference type="ARBA" id="ARBA00022670"/>
    </source>
</evidence>
<keyword evidence="4" id="KW-0645">Protease</keyword>
<keyword evidence="5" id="KW-0479">Metal-binding</keyword>
<proteinExistence type="predicted"/>
<evidence type="ECO:0000313" key="13">
    <source>
        <dbReference type="EMBL" id="UYM05434.1"/>
    </source>
</evidence>
<dbReference type="GO" id="GO:0005576">
    <property type="term" value="C:extracellular region"/>
    <property type="evidence" value="ECO:0007669"/>
    <property type="project" value="UniProtKB-SubCell"/>
</dbReference>
<evidence type="ECO:0000259" key="11">
    <source>
        <dbReference type="Pfam" id="PF05547"/>
    </source>
</evidence>
<dbReference type="PANTHER" id="PTHR13062">
    <property type="entry name" value="COLLAGENASE"/>
    <property type="match status" value="1"/>
</dbReference>
<feature type="compositionally biased region" description="Low complexity" evidence="10">
    <location>
        <begin position="137"/>
        <end position="148"/>
    </location>
</feature>
<organism evidence="13 14">
    <name type="scientific">Solicola gregarius</name>
    <dbReference type="NCBI Taxonomy" id="2908642"/>
    <lineage>
        <taxon>Bacteria</taxon>
        <taxon>Bacillati</taxon>
        <taxon>Actinomycetota</taxon>
        <taxon>Actinomycetes</taxon>
        <taxon>Propionibacteriales</taxon>
        <taxon>Nocardioidaceae</taxon>
        <taxon>Solicola</taxon>
    </lineage>
</organism>
<protein>
    <submittedName>
        <fullName evidence="13">Immune inhibitor A</fullName>
    </submittedName>
</protein>
<dbReference type="KEGG" id="sgrg:L0C25_23480"/>
<feature type="domain" description="Peptidase M6-like" evidence="11">
    <location>
        <begin position="102"/>
        <end position="438"/>
    </location>
</feature>
<keyword evidence="6" id="KW-0732">Signal</keyword>
<dbReference type="InterPro" id="IPR012300">
    <property type="entry name" value="Pept_M6_InhA"/>
</dbReference>
<keyword evidence="3" id="KW-0964">Secreted</keyword>
<evidence type="ECO:0000256" key="2">
    <source>
        <dbReference type="ARBA" id="ARBA00004613"/>
    </source>
</evidence>
<dbReference type="InterPro" id="IPR048665">
    <property type="entry name" value="InhA-like_VEG"/>
</dbReference>
<evidence type="ECO:0000256" key="3">
    <source>
        <dbReference type="ARBA" id="ARBA00022525"/>
    </source>
</evidence>
<dbReference type="PANTHER" id="PTHR13062:SF12">
    <property type="entry name" value="ALPHA-2-MACROGLOBULIN DOMAIN-CONTAINING PROTEIN"/>
    <property type="match status" value="1"/>
</dbReference>
<reference evidence="13" key="1">
    <citation type="submission" date="2022-01" db="EMBL/GenBank/DDBJ databases">
        <title>Nocardioidaceae gen. sp. A5X3R13.</title>
        <authorList>
            <person name="Lopez Marin M.A."/>
            <person name="Uhlik O."/>
        </authorList>
    </citation>
    <scope>NUCLEOTIDE SEQUENCE</scope>
    <source>
        <strain evidence="13">A5X3R13</strain>
    </source>
</reference>
<dbReference type="InterPro" id="IPR008757">
    <property type="entry name" value="Peptidase_M6-like_domain"/>
</dbReference>
<dbReference type="Pfam" id="PF20773">
    <property type="entry name" value="InhA-like_MAM"/>
    <property type="match status" value="1"/>
</dbReference>
<feature type="region of interest" description="Disordered" evidence="10">
    <location>
        <begin position="1"/>
        <end position="105"/>
    </location>
</feature>
<dbReference type="GO" id="GO:0006508">
    <property type="term" value="P:proteolysis"/>
    <property type="evidence" value="ECO:0007669"/>
    <property type="project" value="UniProtKB-KW"/>
</dbReference>
<evidence type="ECO:0000256" key="1">
    <source>
        <dbReference type="ARBA" id="ARBA00001947"/>
    </source>
</evidence>
<feature type="region of interest" description="Disordered" evidence="10">
    <location>
        <begin position="126"/>
        <end position="167"/>
    </location>
</feature>
<evidence type="ECO:0000313" key="14">
    <source>
        <dbReference type="Proteomes" id="UP001164390"/>
    </source>
</evidence>
<evidence type="ECO:0000256" key="8">
    <source>
        <dbReference type="ARBA" id="ARBA00022833"/>
    </source>
</evidence>